<reference evidence="3" key="2">
    <citation type="submission" date="2016-11" db="EMBL/GenBank/DDBJ databases">
        <authorList>
            <person name="Jaros S."/>
            <person name="Januszkiewicz K."/>
            <person name="Wedrychowicz H."/>
        </authorList>
    </citation>
    <scope>NUCLEOTIDE SEQUENCE [LARGE SCALE GENOMIC DNA]</scope>
    <source>
        <strain evidence="3">DSM 19859</strain>
    </source>
</reference>
<evidence type="ECO:0000313" key="5">
    <source>
        <dbReference type="Proteomes" id="UP000290037"/>
    </source>
</evidence>
<gene>
    <name evidence="2" type="ORF">DSM01_1825</name>
    <name evidence="3" type="ORF">SAMN04487999_2548</name>
</gene>
<protein>
    <submittedName>
        <fullName evidence="3">Uncharacterized protein</fullName>
    </submittedName>
</protein>
<accession>A0A1M5YZR6</accession>
<dbReference type="AlphaFoldDB" id="A0A1M5YZR6"/>
<dbReference type="STRING" id="573501.SAMN04487999_2548"/>
<dbReference type="Proteomes" id="UP000290037">
    <property type="component" value="Unassembled WGS sequence"/>
</dbReference>
<dbReference type="EMBL" id="QOVN01000003">
    <property type="protein sequence ID" value="RXG29723.1"/>
    <property type="molecule type" value="Genomic_DNA"/>
</dbReference>
<evidence type="ECO:0000313" key="4">
    <source>
        <dbReference type="Proteomes" id="UP000184240"/>
    </source>
</evidence>
<keyword evidence="1" id="KW-0472">Membrane</keyword>
<proteinExistence type="predicted"/>
<evidence type="ECO:0000313" key="2">
    <source>
        <dbReference type="EMBL" id="RXG29723.1"/>
    </source>
</evidence>
<evidence type="ECO:0000313" key="3">
    <source>
        <dbReference type="EMBL" id="SHI17481.1"/>
    </source>
</evidence>
<dbReference type="Proteomes" id="UP000184240">
    <property type="component" value="Unassembled WGS sequence"/>
</dbReference>
<keyword evidence="5" id="KW-1185">Reference proteome</keyword>
<evidence type="ECO:0000256" key="1">
    <source>
        <dbReference type="SAM" id="Phobius"/>
    </source>
</evidence>
<feature type="transmembrane region" description="Helical" evidence="1">
    <location>
        <begin position="92"/>
        <end position="110"/>
    </location>
</feature>
<sequence>MIALALLVKGIDQYRLTTRNQTVVVKVVDCYKQTSHRSRYFLKFKYDNQIYTKRIKGVQFQNLKKVDSLKLLTNRERNEFIFVDEIKRDNGFVYSFIFFVAGVLIIRYGYNLRRNNE</sequence>
<reference evidence="2 5" key="3">
    <citation type="submission" date="2018-07" db="EMBL/GenBank/DDBJ databases">
        <title>Leeuwenhoekiella genomics.</title>
        <authorList>
            <person name="Tahon G."/>
            <person name="Willems A."/>
        </authorList>
    </citation>
    <scope>NUCLEOTIDE SEQUENCE [LARGE SCALE GENOMIC DNA]</scope>
    <source>
        <strain evidence="2 5">LMG 24856</strain>
    </source>
</reference>
<reference evidence="4" key="1">
    <citation type="submission" date="2016-11" db="EMBL/GenBank/DDBJ databases">
        <authorList>
            <person name="Varghese N."/>
            <person name="Submissions S."/>
        </authorList>
    </citation>
    <scope>NUCLEOTIDE SEQUENCE [LARGE SCALE GENOMIC DNA]</scope>
    <source>
        <strain evidence="4">DSM 19859</strain>
    </source>
</reference>
<keyword evidence="1" id="KW-1133">Transmembrane helix</keyword>
<name>A0A1M5YZR6_9FLAO</name>
<organism evidence="3 4">
    <name type="scientific">Leeuwenhoekiella palythoae</name>
    <dbReference type="NCBI Taxonomy" id="573501"/>
    <lineage>
        <taxon>Bacteria</taxon>
        <taxon>Pseudomonadati</taxon>
        <taxon>Bacteroidota</taxon>
        <taxon>Flavobacteriia</taxon>
        <taxon>Flavobacteriales</taxon>
        <taxon>Flavobacteriaceae</taxon>
        <taxon>Leeuwenhoekiella</taxon>
    </lineage>
</organism>
<keyword evidence="1" id="KW-0812">Transmembrane</keyword>
<dbReference type="EMBL" id="FQXT01000004">
    <property type="protein sequence ID" value="SHI17481.1"/>
    <property type="molecule type" value="Genomic_DNA"/>
</dbReference>